<feature type="compositionally biased region" description="Polar residues" evidence="1">
    <location>
        <begin position="87"/>
        <end position="104"/>
    </location>
</feature>
<protein>
    <recommendedName>
        <fullName evidence="6">MobC</fullName>
    </recommendedName>
</protein>
<dbReference type="RefSeq" id="WP_070133888.1">
    <property type="nucleotide sequence ID" value="NZ_LJAM02000329.1"/>
</dbReference>
<dbReference type="Proteomes" id="UP000243534">
    <property type="component" value="Unassembled WGS sequence"/>
</dbReference>
<organism evidence="2 4">
    <name type="scientific">Candidatus Erwinia dacicola</name>
    <dbReference type="NCBI Taxonomy" id="252393"/>
    <lineage>
        <taxon>Bacteria</taxon>
        <taxon>Pseudomonadati</taxon>
        <taxon>Pseudomonadota</taxon>
        <taxon>Gammaproteobacteria</taxon>
        <taxon>Enterobacterales</taxon>
        <taxon>Erwiniaceae</taxon>
        <taxon>Erwinia</taxon>
    </lineage>
</organism>
<comment type="caution">
    <text evidence="2">The sequence shown here is derived from an EMBL/GenBank/DDBJ whole genome shotgun (WGS) entry which is preliminary data.</text>
</comment>
<evidence type="ECO:0000313" key="4">
    <source>
        <dbReference type="Proteomes" id="UP000243534"/>
    </source>
</evidence>
<reference evidence="2 4" key="1">
    <citation type="submission" date="2016-07" db="EMBL/GenBank/DDBJ databases">
        <authorList>
            <person name="Yuval B."/>
        </authorList>
    </citation>
    <scope>NUCLEOTIDE SEQUENCE [LARGE SCALE GENOMIC DNA]</scope>
    <source>
        <strain evidence="2 4">IL</strain>
    </source>
</reference>
<name>A0A1E7Z3W2_9GAMM</name>
<feature type="region of interest" description="Disordered" evidence="1">
    <location>
        <begin position="81"/>
        <end position="114"/>
    </location>
</feature>
<evidence type="ECO:0000256" key="1">
    <source>
        <dbReference type="SAM" id="MobiDB-lite"/>
    </source>
</evidence>
<evidence type="ECO:0000313" key="3">
    <source>
        <dbReference type="EMBL" id="RAP70504.1"/>
    </source>
</evidence>
<accession>A0A1E7Z3W2</accession>
<sequence>MAKRKPKFYTESDVENLTNIMQELPDLTPTRLLKNDVLAKVSKVILSLSKDKGYSVNEIHEVITSSGFTDVTLADIKSITERKRTVSNKSGSVSKEKGNTSPEHSSVPDETETK</sequence>
<dbReference type="AlphaFoldDB" id="A0A1E7Z3W2"/>
<keyword evidence="5" id="KW-1185">Reference proteome</keyword>
<reference evidence="3 5" key="2">
    <citation type="submission" date="2018-04" db="EMBL/GenBank/DDBJ databases">
        <title>Genomes of the Obligate Erwinia dacicola and Facultative Enterobacter sp. OLF Endosymbionts of the Olive Fruit fly, Bactrocera oleae.</title>
        <authorList>
            <person name="Estes A.M."/>
            <person name="Hearn D.J."/>
            <person name="Agarwal S."/>
            <person name="Pierson E.A."/>
            <person name="Dunning-Hotopp J.C."/>
        </authorList>
    </citation>
    <scope>NUCLEOTIDE SEQUENCE [LARGE SCALE GENOMIC DNA]</scope>
    <source>
        <strain evidence="3 5">Oroville</strain>
    </source>
</reference>
<gene>
    <name evidence="3" type="ORF">ACZ87_02691</name>
    <name evidence="2" type="ORF">BBW68_01025</name>
</gene>
<dbReference type="Proteomes" id="UP000244334">
    <property type="component" value="Unassembled WGS sequence"/>
</dbReference>
<evidence type="ECO:0000313" key="5">
    <source>
        <dbReference type="Proteomes" id="UP000244334"/>
    </source>
</evidence>
<dbReference type="EMBL" id="LJAM02000329">
    <property type="protein sequence ID" value="RAP70504.1"/>
    <property type="molecule type" value="Genomic_DNA"/>
</dbReference>
<proteinExistence type="predicted"/>
<dbReference type="EMBL" id="MAYS01000090">
    <property type="protein sequence ID" value="OFC63401.1"/>
    <property type="molecule type" value="Genomic_DNA"/>
</dbReference>
<dbReference type="OrthoDB" id="6556116at2"/>
<evidence type="ECO:0008006" key="6">
    <source>
        <dbReference type="Google" id="ProtNLM"/>
    </source>
</evidence>
<evidence type="ECO:0000313" key="2">
    <source>
        <dbReference type="EMBL" id="OFC63401.1"/>
    </source>
</evidence>